<gene>
    <name evidence="4" type="ORF">METZ01_LOCUS447631</name>
</gene>
<evidence type="ECO:0000259" key="2">
    <source>
        <dbReference type="Pfam" id="PF04471"/>
    </source>
</evidence>
<feature type="compositionally biased region" description="Polar residues" evidence="1">
    <location>
        <begin position="122"/>
        <end position="134"/>
    </location>
</feature>
<dbReference type="InterPro" id="IPR011335">
    <property type="entry name" value="Restrct_endonuc-II-like"/>
</dbReference>
<accession>A0A382ZGW7</accession>
<dbReference type="InterPro" id="IPR025745">
    <property type="entry name" value="Mrr-like_N_dom"/>
</dbReference>
<dbReference type="GO" id="GO:0003677">
    <property type="term" value="F:DNA binding"/>
    <property type="evidence" value="ECO:0007669"/>
    <property type="project" value="InterPro"/>
</dbReference>
<feature type="domain" description="Restriction system protein Mrr-like N-terminal" evidence="3">
    <location>
        <begin position="6"/>
        <end position="90"/>
    </location>
</feature>
<feature type="non-terminal residue" evidence="4">
    <location>
        <position position="234"/>
    </location>
</feature>
<evidence type="ECO:0008006" key="5">
    <source>
        <dbReference type="Google" id="ProtNLM"/>
    </source>
</evidence>
<dbReference type="PANTHER" id="PTHR30015">
    <property type="entry name" value="MRR RESTRICTION SYSTEM PROTEIN"/>
    <property type="match status" value="1"/>
</dbReference>
<protein>
    <recommendedName>
        <fullName evidence="5">Restriction endonuclease type IV Mrr domain-containing protein</fullName>
    </recommendedName>
</protein>
<dbReference type="InterPro" id="IPR052906">
    <property type="entry name" value="Type_IV_Methyl-Rstrct_Enzyme"/>
</dbReference>
<dbReference type="PANTHER" id="PTHR30015:SF7">
    <property type="entry name" value="TYPE IV METHYL-DIRECTED RESTRICTION ENZYME ECOKMRR"/>
    <property type="match status" value="1"/>
</dbReference>
<dbReference type="Gene3D" id="3.40.1350.10">
    <property type="match status" value="1"/>
</dbReference>
<sequence>MPIPDFQTLMKPVLSLYQDGQEHKTVDIVEELADDFGLTDEERNRKFPSGKNKVFKNRVGWAVAYLRKAVLIKRLRKGVSDITERGKEVLGQEPEKIDNNFLLQYSEFAEFLRPNRQREVQPVTQEESSLTPEEQLNKSYEEINSSIKLELLDRILSQTPEFFEELVIKLLQAMGYGDDQSLAKAIGGTGDGGIDGVIHQDKLGLDVVYIQAKRYDKTNSVGRPSLQKFVGSLT</sequence>
<evidence type="ECO:0000256" key="1">
    <source>
        <dbReference type="SAM" id="MobiDB-lite"/>
    </source>
</evidence>
<evidence type="ECO:0000313" key="4">
    <source>
        <dbReference type="EMBL" id="SVD94777.1"/>
    </source>
</evidence>
<feature type="region of interest" description="Disordered" evidence="1">
    <location>
        <begin position="117"/>
        <end position="136"/>
    </location>
</feature>
<dbReference type="AlphaFoldDB" id="A0A382ZGW7"/>
<dbReference type="Pfam" id="PF14338">
    <property type="entry name" value="Mrr_N"/>
    <property type="match status" value="1"/>
</dbReference>
<dbReference type="GO" id="GO:0015666">
    <property type="term" value="F:restriction endodeoxyribonuclease activity"/>
    <property type="evidence" value="ECO:0007669"/>
    <property type="project" value="TreeGrafter"/>
</dbReference>
<dbReference type="Pfam" id="PF04471">
    <property type="entry name" value="Mrr_cat"/>
    <property type="match status" value="1"/>
</dbReference>
<evidence type="ECO:0000259" key="3">
    <source>
        <dbReference type="Pfam" id="PF14338"/>
    </source>
</evidence>
<reference evidence="4" key="1">
    <citation type="submission" date="2018-05" db="EMBL/GenBank/DDBJ databases">
        <authorList>
            <person name="Lanie J.A."/>
            <person name="Ng W.-L."/>
            <person name="Kazmierczak K.M."/>
            <person name="Andrzejewski T.M."/>
            <person name="Davidsen T.M."/>
            <person name="Wayne K.J."/>
            <person name="Tettelin H."/>
            <person name="Glass J.I."/>
            <person name="Rusch D."/>
            <person name="Podicherti R."/>
            <person name="Tsui H.-C.T."/>
            <person name="Winkler M.E."/>
        </authorList>
    </citation>
    <scope>NUCLEOTIDE SEQUENCE</scope>
</reference>
<dbReference type="InterPro" id="IPR007560">
    <property type="entry name" value="Restrct_endonuc_IV_Mrr"/>
</dbReference>
<dbReference type="GO" id="GO:0009307">
    <property type="term" value="P:DNA restriction-modification system"/>
    <property type="evidence" value="ECO:0007669"/>
    <property type="project" value="InterPro"/>
</dbReference>
<name>A0A382ZGW7_9ZZZZ</name>
<dbReference type="InterPro" id="IPR011856">
    <property type="entry name" value="tRNA_endonuc-like_dom_sf"/>
</dbReference>
<feature type="domain" description="Restriction endonuclease type IV Mrr" evidence="2">
    <location>
        <begin position="157"/>
        <end position="233"/>
    </location>
</feature>
<organism evidence="4">
    <name type="scientific">marine metagenome</name>
    <dbReference type="NCBI Taxonomy" id="408172"/>
    <lineage>
        <taxon>unclassified sequences</taxon>
        <taxon>metagenomes</taxon>
        <taxon>ecological metagenomes</taxon>
    </lineage>
</organism>
<dbReference type="SUPFAM" id="SSF52980">
    <property type="entry name" value="Restriction endonuclease-like"/>
    <property type="match status" value="1"/>
</dbReference>
<proteinExistence type="predicted"/>
<dbReference type="EMBL" id="UINC01183838">
    <property type="protein sequence ID" value="SVD94777.1"/>
    <property type="molecule type" value="Genomic_DNA"/>
</dbReference>